<protein>
    <submittedName>
        <fullName evidence="2">DUF4192 family protein</fullName>
    </submittedName>
</protein>
<dbReference type="Proteomes" id="UP000581087">
    <property type="component" value="Unassembled WGS sequence"/>
</dbReference>
<reference evidence="2 3" key="1">
    <citation type="submission" date="2019-01" db="EMBL/GenBank/DDBJ databases">
        <title>Agromyces.</title>
        <authorList>
            <person name="Li J."/>
        </authorList>
    </citation>
    <scope>NUCLEOTIDE SEQUENCE [LARGE SCALE GENOMIC DNA]</scope>
    <source>
        <strain evidence="2 3">DSM 23870</strain>
    </source>
</reference>
<comment type="caution">
    <text evidence="2">The sequence shown here is derived from an EMBL/GenBank/DDBJ whole genome shotgun (WGS) entry which is preliminary data.</text>
</comment>
<dbReference type="EMBL" id="SDPM01000009">
    <property type="protein sequence ID" value="RXZ85547.1"/>
    <property type="molecule type" value="Genomic_DNA"/>
</dbReference>
<proteinExistence type="predicted"/>
<dbReference type="Proteomes" id="UP000292686">
    <property type="component" value="Unassembled WGS sequence"/>
</dbReference>
<evidence type="ECO:0000313" key="3">
    <source>
        <dbReference type="Proteomes" id="UP000292686"/>
    </source>
</evidence>
<dbReference type="SUPFAM" id="SSF48452">
    <property type="entry name" value="TPR-like"/>
    <property type="match status" value="1"/>
</dbReference>
<dbReference type="InterPro" id="IPR011990">
    <property type="entry name" value="TPR-like_helical_dom_sf"/>
</dbReference>
<reference evidence="1 4" key="2">
    <citation type="submission" date="2020-07" db="EMBL/GenBank/DDBJ databases">
        <title>Sequencing the genomes of 1000 actinobacteria strains.</title>
        <authorList>
            <person name="Klenk H.-P."/>
        </authorList>
    </citation>
    <scope>NUCLEOTIDE SEQUENCE [LARGE SCALE GENOMIC DNA]</scope>
    <source>
        <strain evidence="1 4">DSM 23870</strain>
    </source>
</reference>
<name>A0A4Q2M305_9MICO</name>
<evidence type="ECO:0000313" key="4">
    <source>
        <dbReference type="Proteomes" id="UP000581087"/>
    </source>
</evidence>
<dbReference type="EMBL" id="JACCBI010000001">
    <property type="protein sequence ID" value="NYD65755.1"/>
    <property type="molecule type" value="Genomic_DNA"/>
</dbReference>
<dbReference type="OrthoDB" id="4954868at2"/>
<gene>
    <name evidence="1" type="ORF">BJ972_000274</name>
    <name evidence="2" type="ORF">ESP50_15220</name>
</gene>
<keyword evidence="3" id="KW-1185">Reference proteome</keyword>
<dbReference type="Pfam" id="PF13830">
    <property type="entry name" value="DUF4192"/>
    <property type="match status" value="2"/>
</dbReference>
<dbReference type="InterPro" id="IPR025447">
    <property type="entry name" value="DUF4192"/>
</dbReference>
<accession>A0A4Q2M305</accession>
<dbReference type="Gene3D" id="1.25.40.10">
    <property type="entry name" value="Tetratricopeptide repeat domain"/>
    <property type="match status" value="1"/>
</dbReference>
<evidence type="ECO:0000313" key="2">
    <source>
        <dbReference type="EMBL" id="RXZ85547.1"/>
    </source>
</evidence>
<dbReference type="AlphaFoldDB" id="A0A4Q2M305"/>
<sequence>MTILRASAAHDFLALVPTLTGYRSENSIVCVAFRGNRTAAAFRVDLPAPGDGRGERAVIDAVVGLLCRLPEVDAAVPVIYTDSTFADTGIPRARFADRMVEVLGENGFLVRDALCHAADAWGSYLDPECPTRGRSLDLIAGSELSAAATAIRNGDELAGVDSPGILPQVDDRERHRFERVLSRLRRELSGDEEPRVIAQVFALADPSPVPWVEFCATTAVGDLPPVARAWLLELIQSPPTRDQAMVQFAFGELAGLAAVADQEEWESGVDYGADDDLDETVAEILLGRCVMRPDVQRTRSAVELLRLLVASAPRDDRPAPLCMLGWLLWALGRGSAAARVIETALSIDPDYGMARALHTLLGSAVLPEWAFAEASGEAPVT</sequence>
<dbReference type="RefSeq" id="WP_129176689.1">
    <property type="nucleotide sequence ID" value="NZ_JACCBI010000001.1"/>
</dbReference>
<evidence type="ECO:0000313" key="1">
    <source>
        <dbReference type="EMBL" id="NYD65755.1"/>
    </source>
</evidence>
<organism evidence="2 3">
    <name type="scientific">Agromyces atrinae</name>
    <dbReference type="NCBI Taxonomy" id="592376"/>
    <lineage>
        <taxon>Bacteria</taxon>
        <taxon>Bacillati</taxon>
        <taxon>Actinomycetota</taxon>
        <taxon>Actinomycetes</taxon>
        <taxon>Micrococcales</taxon>
        <taxon>Microbacteriaceae</taxon>
        <taxon>Agromyces</taxon>
    </lineage>
</organism>